<name>A0AAV2F5D0_9ROSI</name>
<dbReference type="Proteomes" id="UP001497516">
    <property type="component" value="Chromosome 6"/>
</dbReference>
<dbReference type="EMBL" id="OZ034819">
    <property type="protein sequence ID" value="CAL1393389.1"/>
    <property type="molecule type" value="Genomic_DNA"/>
</dbReference>
<accession>A0AAV2F5D0</accession>
<dbReference type="AlphaFoldDB" id="A0AAV2F5D0"/>
<evidence type="ECO:0000313" key="2">
    <source>
        <dbReference type="Proteomes" id="UP001497516"/>
    </source>
</evidence>
<protein>
    <submittedName>
        <fullName evidence="1">Uncharacterized protein</fullName>
    </submittedName>
</protein>
<proteinExistence type="predicted"/>
<gene>
    <name evidence="1" type="ORF">LTRI10_LOCUS33969</name>
</gene>
<reference evidence="1 2" key="1">
    <citation type="submission" date="2024-04" db="EMBL/GenBank/DDBJ databases">
        <authorList>
            <person name="Fracassetti M."/>
        </authorList>
    </citation>
    <scope>NUCLEOTIDE SEQUENCE [LARGE SCALE GENOMIC DNA]</scope>
</reference>
<keyword evidence="2" id="KW-1185">Reference proteome</keyword>
<sequence>MAPMPGTQSGTKHSPALGSSALMMSSLLTGRSKTQPGRASVGSLATVPCGCCCSVFVLRWQSGEEHESVGSSRAVVDSSPEELELDRVPLHCCLDKLECPKEALSFRLWHQNCK</sequence>
<organism evidence="1 2">
    <name type="scientific">Linum trigynum</name>
    <dbReference type="NCBI Taxonomy" id="586398"/>
    <lineage>
        <taxon>Eukaryota</taxon>
        <taxon>Viridiplantae</taxon>
        <taxon>Streptophyta</taxon>
        <taxon>Embryophyta</taxon>
        <taxon>Tracheophyta</taxon>
        <taxon>Spermatophyta</taxon>
        <taxon>Magnoliopsida</taxon>
        <taxon>eudicotyledons</taxon>
        <taxon>Gunneridae</taxon>
        <taxon>Pentapetalae</taxon>
        <taxon>rosids</taxon>
        <taxon>fabids</taxon>
        <taxon>Malpighiales</taxon>
        <taxon>Linaceae</taxon>
        <taxon>Linum</taxon>
    </lineage>
</organism>
<evidence type="ECO:0000313" key="1">
    <source>
        <dbReference type="EMBL" id="CAL1393389.1"/>
    </source>
</evidence>